<reference evidence="2 3" key="1">
    <citation type="submission" date="2016-10" db="EMBL/GenBank/DDBJ databases">
        <authorList>
            <person name="de Groot N.N."/>
        </authorList>
    </citation>
    <scope>NUCLEOTIDE SEQUENCE [LARGE SCALE GENOMIC DNA]</scope>
    <source>
        <strain evidence="2 3">NLAE-zl-G419</strain>
    </source>
</reference>
<dbReference type="Pfam" id="PF09359">
    <property type="entry name" value="VTC"/>
    <property type="match status" value="1"/>
</dbReference>
<organism evidence="2 3">
    <name type="scientific">Clostridium cadaveris</name>
    <dbReference type="NCBI Taxonomy" id="1529"/>
    <lineage>
        <taxon>Bacteria</taxon>
        <taxon>Bacillati</taxon>
        <taxon>Bacillota</taxon>
        <taxon>Clostridia</taxon>
        <taxon>Eubacteriales</taxon>
        <taxon>Clostridiaceae</taxon>
        <taxon>Clostridium</taxon>
    </lineage>
</organism>
<dbReference type="STRING" id="1529.SAMN04487885_105150"/>
<dbReference type="OrthoDB" id="9784042at2"/>
<dbReference type="InterPro" id="IPR018966">
    <property type="entry name" value="VTC_domain"/>
</dbReference>
<keyword evidence="3" id="KW-1185">Reference proteome</keyword>
<dbReference type="EMBL" id="FOOE01000005">
    <property type="protein sequence ID" value="SFF65475.1"/>
    <property type="molecule type" value="Genomic_DNA"/>
</dbReference>
<gene>
    <name evidence="2" type="ORF">SAMN04487885_105150</name>
</gene>
<dbReference type="AlphaFoldDB" id="A0A1I2KEJ9"/>
<sequence length="228" mass="27118">MKSRKPRHEFKHYINLADYFALIQRLKIITKQDPYAGENGEYKIRSLYFDNLYDKVLNEKINGVNKREKFRIRYYNDDTSFIKLEKKSKVNGLCYKESALITKEECEKIISGDIEWMRKCCNKLILEFYAKMNFQQLKPKTIVDYEREPFIYDAGNVRITIDKNIRTGIYSKDLFDNNLPTMVTDNEGIMILEIKYDEFIPEIIKNIIEIKDRQASAFSKYAACRIYG</sequence>
<evidence type="ECO:0000313" key="3">
    <source>
        <dbReference type="Proteomes" id="UP000182135"/>
    </source>
</evidence>
<dbReference type="CDD" id="cd07750">
    <property type="entry name" value="PolyPPase_VTC_like"/>
    <property type="match status" value="1"/>
</dbReference>
<protein>
    <submittedName>
        <fullName evidence="2">VTC domain-containing protein</fullName>
    </submittedName>
</protein>
<dbReference type="Gene3D" id="3.20.100.30">
    <property type="entry name" value="VTC, catalytic tunnel domain"/>
    <property type="match status" value="1"/>
</dbReference>
<dbReference type="InterPro" id="IPR042267">
    <property type="entry name" value="VTC_sf"/>
</dbReference>
<dbReference type="RefSeq" id="WP_074844852.1">
    <property type="nucleotide sequence ID" value="NZ_BAAACD010000045.1"/>
</dbReference>
<evidence type="ECO:0000259" key="1">
    <source>
        <dbReference type="Pfam" id="PF09359"/>
    </source>
</evidence>
<feature type="domain" description="VTC" evidence="1">
    <location>
        <begin position="7"/>
        <end position="224"/>
    </location>
</feature>
<dbReference type="Proteomes" id="UP000182135">
    <property type="component" value="Unassembled WGS sequence"/>
</dbReference>
<dbReference type="eggNOG" id="COG5036">
    <property type="taxonomic scope" value="Bacteria"/>
</dbReference>
<accession>A0A1I2KEJ9</accession>
<dbReference type="GO" id="GO:0006799">
    <property type="term" value="P:polyphosphate biosynthetic process"/>
    <property type="evidence" value="ECO:0007669"/>
    <property type="project" value="UniProtKB-ARBA"/>
</dbReference>
<name>A0A1I2KEJ9_9CLOT</name>
<proteinExistence type="predicted"/>
<evidence type="ECO:0000313" key="2">
    <source>
        <dbReference type="EMBL" id="SFF65475.1"/>
    </source>
</evidence>